<dbReference type="EMBL" id="BAABRL010000004">
    <property type="protein sequence ID" value="GAA5495377.1"/>
    <property type="molecule type" value="Genomic_DNA"/>
</dbReference>
<accession>A0ABP9V254</accession>
<reference evidence="2 3" key="1">
    <citation type="submission" date="2024-02" db="EMBL/GenBank/DDBJ databases">
        <title>Rubritalea halochordaticola NBRC 107102.</title>
        <authorList>
            <person name="Ichikawa N."/>
            <person name="Katano-Makiyama Y."/>
            <person name="Hidaka K."/>
        </authorList>
    </citation>
    <scope>NUCLEOTIDE SEQUENCE [LARGE SCALE GENOMIC DNA]</scope>
    <source>
        <strain evidence="2 3">NBRC 107102</strain>
    </source>
</reference>
<feature type="signal peptide" evidence="1">
    <location>
        <begin position="1"/>
        <end position="23"/>
    </location>
</feature>
<dbReference type="PROSITE" id="PS51257">
    <property type="entry name" value="PROKAR_LIPOPROTEIN"/>
    <property type="match status" value="1"/>
</dbReference>
<protein>
    <recommendedName>
        <fullName evidence="4">Tetratricopeptide repeat protein</fullName>
    </recommendedName>
</protein>
<evidence type="ECO:0000313" key="2">
    <source>
        <dbReference type="EMBL" id="GAA5495377.1"/>
    </source>
</evidence>
<sequence>MAKIKTLFIIVVAVFGLACSTQAQNLDNLVLKSFEHMKKQEWSDAQVLLEKAAGIVQNRKGHQVAIIHYNKGYCELRLSKVANAEKKQHYAELANTSFTTCQRFPSNIFYAKSFYYQALANMQSGQYESALNAFNQFLKNRNPARDSYDKGLLNLYKATCHFKLVAQQAE</sequence>
<dbReference type="SUPFAM" id="SSF48452">
    <property type="entry name" value="TPR-like"/>
    <property type="match status" value="1"/>
</dbReference>
<dbReference type="Gene3D" id="1.25.40.10">
    <property type="entry name" value="Tetratricopeptide repeat domain"/>
    <property type="match status" value="1"/>
</dbReference>
<dbReference type="InterPro" id="IPR011990">
    <property type="entry name" value="TPR-like_helical_dom_sf"/>
</dbReference>
<organism evidence="2 3">
    <name type="scientific">Rubritalea halochordaticola</name>
    <dbReference type="NCBI Taxonomy" id="714537"/>
    <lineage>
        <taxon>Bacteria</taxon>
        <taxon>Pseudomonadati</taxon>
        <taxon>Verrucomicrobiota</taxon>
        <taxon>Verrucomicrobiia</taxon>
        <taxon>Verrucomicrobiales</taxon>
        <taxon>Rubritaleaceae</taxon>
        <taxon>Rubritalea</taxon>
    </lineage>
</organism>
<name>A0ABP9V254_9BACT</name>
<gene>
    <name evidence="2" type="ORF">Rhal01_01552</name>
</gene>
<feature type="chain" id="PRO_5046932423" description="Tetratricopeptide repeat protein" evidence="1">
    <location>
        <begin position="24"/>
        <end position="170"/>
    </location>
</feature>
<proteinExistence type="predicted"/>
<evidence type="ECO:0000256" key="1">
    <source>
        <dbReference type="SAM" id="SignalP"/>
    </source>
</evidence>
<comment type="caution">
    <text evidence="2">The sequence shown here is derived from an EMBL/GenBank/DDBJ whole genome shotgun (WGS) entry which is preliminary data.</text>
</comment>
<keyword evidence="3" id="KW-1185">Reference proteome</keyword>
<dbReference type="Proteomes" id="UP001424741">
    <property type="component" value="Unassembled WGS sequence"/>
</dbReference>
<evidence type="ECO:0008006" key="4">
    <source>
        <dbReference type="Google" id="ProtNLM"/>
    </source>
</evidence>
<dbReference type="RefSeq" id="WP_346188182.1">
    <property type="nucleotide sequence ID" value="NZ_BAABRL010000004.1"/>
</dbReference>
<keyword evidence="1" id="KW-0732">Signal</keyword>
<evidence type="ECO:0000313" key="3">
    <source>
        <dbReference type="Proteomes" id="UP001424741"/>
    </source>
</evidence>